<organism evidence="6 7">
    <name type="scientific">Chelonobacter oris</name>
    <dbReference type="NCBI Taxonomy" id="505317"/>
    <lineage>
        <taxon>Bacteria</taxon>
        <taxon>Pseudomonadati</taxon>
        <taxon>Pseudomonadota</taxon>
        <taxon>Gammaproteobacteria</taxon>
        <taxon>Pasteurellales</taxon>
        <taxon>Pasteurellaceae</taxon>
        <taxon>Chelonobacter</taxon>
    </lineage>
</organism>
<dbReference type="InterPro" id="IPR037923">
    <property type="entry name" value="HTH-like"/>
</dbReference>
<dbReference type="Gene3D" id="1.10.10.60">
    <property type="entry name" value="Homeodomain-like"/>
    <property type="match status" value="2"/>
</dbReference>
<feature type="domain" description="HTH araC/xylS-type" evidence="5">
    <location>
        <begin position="188"/>
        <end position="286"/>
    </location>
</feature>
<evidence type="ECO:0000313" key="7">
    <source>
        <dbReference type="Proteomes" id="UP000030380"/>
    </source>
</evidence>
<comment type="caution">
    <text evidence="6">The sequence shown here is derived from an EMBL/GenBank/DDBJ whole genome shotgun (WGS) entry which is preliminary data.</text>
</comment>
<keyword evidence="3" id="KW-0010">Activator</keyword>
<evidence type="ECO:0000256" key="1">
    <source>
        <dbReference type="ARBA" id="ARBA00023015"/>
    </source>
</evidence>
<dbReference type="PRINTS" id="PR00032">
    <property type="entry name" value="HTHARAC"/>
</dbReference>
<dbReference type="SUPFAM" id="SSF51215">
    <property type="entry name" value="Regulatory protein AraC"/>
    <property type="match status" value="1"/>
</dbReference>
<keyword evidence="2" id="KW-0238">DNA-binding</keyword>
<evidence type="ECO:0000256" key="4">
    <source>
        <dbReference type="ARBA" id="ARBA00023163"/>
    </source>
</evidence>
<dbReference type="PANTHER" id="PTHR43280">
    <property type="entry name" value="ARAC-FAMILY TRANSCRIPTIONAL REGULATOR"/>
    <property type="match status" value="1"/>
</dbReference>
<dbReference type="Gene3D" id="2.60.120.280">
    <property type="entry name" value="Regulatory protein AraC"/>
    <property type="match status" value="1"/>
</dbReference>
<evidence type="ECO:0000256" key="2">
    <source>
        <dbReference type="ARBA" id="ARBA00023125"/>
    </source>
</evidence>
<dbReference type="GO" id="GO:0043565">
    <property type="term" value="F:sequence-specific DNA binding"/>
    <property type="evidence" value="ECO:0007669"/>
    <property type="project" value="InterPro"/>
</dbReference>
<accession>A0A0A3AQ84</accession>
<dbReference type="GO" id="GO:0003700">
    <property type="term" value="F:DNA-binding transcription factor activity"/>
    <property type="evidence" value="ECO:0007669"/>
    <property type="project" value="InterPro"/>
</dbReference>
<keyword evidence="7" id="KW-1185">Reference proteome</keyword>
<dbReference type="InterPro" id="IPR020449">
    <property type="entry name" value="Tscrpt_reg_AraC-type_HTH"/>
</dbReference>
<dbReference type="Pfam" id="PF12833">
    <property type="entry name" value="HTH_18"/>
    <property type="match status" value="1"/>
</dbReference>
<dbReference type="InterPro" id="IPR018060">
    <property type="entry name" value="HTH_AraC"/>
</dbReference>
<dbReference type="PANTHER" id="PTHR43280:SF25">
    <property type="entry name" value="ARABINOSE OPERON REGULATORY PROTEIN"/>
    <property type="match status" value="1"/>
</dbReference>
<evidence type="ECO:0000256" key="3">
    <source>
        <dbReference type="ARBA" id="ARBA00023159"/>
    </source>
</evidence>
<evidence type="ECO:0000313" key="6">
    <source>
        <dbReference type="EMBL" id="KGQ71573.1"/>
    </source>
</evidence>
<evidence type="ECO:0000259" key="5">
    <source>
        <dbReference type="PROSITE" id="PS01124"/>
    </source>
</evidence>
<dbReference type="InterPro" id="IPR009057">
    <property type="entry name" value="Homeodomain-like_sf"/>
</dbReference>
<keyword evidence="4" id="KW-0804">Transcription</keyword>
<dbReference type="RefSeq" id="WP_034611984.1">
    <property type="nucleotide sequence ID" value="NZ_JSUM01000001.1"/>
</dbReference>
<protein>
    <recommendedName>
        <fullName evidence="5">HTH araC/xylS-type domain-containing protein</fullName>
    </recommendedName>
</protein>
<gene>
    <name evidence="6" type="ORF">OA57_00450</name>
</gene>
<dbReference type="InterPro" id="IPR003313">
    <property type="entry name" value="AraC-bd"/>
</dbReference>
<reference evidence="6 7" key="1">
    <citation type="submission" date="2014-11" db="EMBL/GenBank/DDBJ databases">
        <title>Draft genome sequence of Chelonobacter oris 1662T, associated with respiratory disease in Hermann's Tortoises.</title>
        <authorList>
            <person name="Kudirkiene E."/>
            <person name="Hansen M.J."/>
            <person name="Bojesen A.M."/>
        </authorList>
    </citation>
    <scope>NUCLEOTIDE SEQUENCE [LARGE SCALE GENOMIC DNA]</scope>
    <source>
        <strain evidence="6 7">1662</strain>
    </source>
</reference>
<name>A0A0A3AQ84_9PAST</name>
<dbReference type="AlphaFoldDB" id="A0A0A3AQ84"/>
<sequence>MADNDPTELSPLLSDYPFDMDLVAGRTLIEKDNYLDYTINRPQGMKGYIINLTTRGRGAVFDGEKTFLADKGDLLLFSPQAIHHYCREPAYYSWYHQWIYFRPRTFWIDWLRWSSNENGIGRLSIQDKEEYQTILDLFLKIENLSKANEIFAKDTTMCFLELLLIKCAGLDPKNVEHKSSNSLDLRIDLVCNLILNDLQQNHKIEYFANRVNLSTSRLTHLFSQQLGISLTQWRENQRMENAKKLLYTSDISIMSIAKQLGFDDQLYFSKVFKKYCGVSPSVFRRSR</sequence>
<dbReference type="Pfam" id="PF02311">
    <property type="entry name" value="AraC_binding"/>
    <property type="match status" value="1"/>
</dbReference>
<proteinExistence type="predicted"/>
<dbReference type="SMART" id="SM00342">
    <property type="entry name" value="HTH_ARAC"/>
    <property type="match status" value="1"/>
</dbReference>
<dbReference type="Proteomes" id="UP000030380">
    <property type="component" value="Unassembled WGS sequence"/>
</dbReference>
<dbReference type="NCBIfam" id="NF007860">
    <property type="entry name" value="PRK10572.1"/>
    <property type="match status" value="1"/>
</dbReference>
<dbReference type="SUPFAM" id="SSF46689">
    <property type="entry name" value="Homeodomain-like"/>
    <property type="match status" value="2"/>
</dbReference>
<keyword evidence="1" id="KW-0805">Transcription regulation</keyword>
<dbReference type="EMBL" id="JSUM01000001">
    <property type="protein sequence ID" value="KGQ71573.1"/>
    <property type="molecule type" value="Genomic_DNA"/>
</dbReference>
<dbReference type="PROSITE" id="PS01124">
    <property type="entry name" value="HTH_ARAC_FAMILY_2"/>
    <property type="match status" value="1"/>
</dbReference>
<dbReference type="STRING" id="505317.OA57_00450"/>